<dbReference type="SMART" id="SM00937">
    <property type="entry name" value="PCRF"/>
    <property type="match status" value="1"/>
</dbReference>
<dbReference type="PANTHER" id="PTHR43804">
    <property type="entry name" value="LD18447P"/>
    <property type="match status" value="1"/>
</dbReference>
<feature type="domain" description="Prokaryotic-type class I peptide chain release factors" evidence="4">
    <location>
        <begin position="135"/>
        <end position="151"/>
    </location>
</feature>
<dbReference type="EMBL" id="VYZN01000015">
    <property type="protein sequence ID" value="KAE9538913.1"/>
    <property type="molecule type" value="Genomic_DNA"/>
</dbReference>
<comment type="similarity">
    <text evidence="1">Belongs to the prokaryotic/mitochondrial release factor family.</text>
</comment>
<proteinExistence type="inferred from homology"/>
<evidence type="ECO:0000256" key="1">
    <source>
        <dbReference type="ARBA" id="ARBA00010835"/>
    </source>
</evidence>
<protein>
    <recommendedName>
        <fullName evidence="4">Prokaryotic-type class I peptide chain release factors domain-containing protein</fullName>
    </recommendedName>
</protein>
<keyword evidence="6" id="KW-1185">Reference proteome</keyword>
<evidence type="ECO:0000256" key="3">
    <source>
        <dbReference type="ARBA" id="ARBA00022917"/>
    </source>
</evidence>
<evidence type="ECO:0000259" key="4">
    <source>
        <dbReference type="PROSITE" id="PS00745"/>
    </source>
</evidence>
<gene>
    <name evidence="5" type="ORF">AGLY_005495</name>
</gene>
<dbReference type="Gene3D" id="3.30.160.20">
    <property type="match status" value="1"/>
</dbReference>
<dbReference type="SUPFAM" id="SSF75620">
    <property type="entry name" value="Release factor"/>
    <property type="match status" value="1"/>
</dbReference>
<dbReference type="InterPro" id="IPR000352">
    <property type="entry name" value="Pep_chain_release_fac_I"/>
</dbReference>
<organism evidence="5 6">
    <name type="scientific">Aphis glycines</name>
    <name type="common">Soybean aphid</name>
    <dbReference type="NCBI Taxonomy" id="307491"/>
    <lineage>
        <taxon>Eukaryota</taxon>
        <taxon>Metazoa</taxon>
        <taxon>Ecdysozoa</taxon>
        <taxon>Arthropoda</taxon>
        <taxon>Hexapoda</taxon>
        <taxon>Insecta</taxon>
        <taxon>Pterygota</taxon>
        <taxon>Neoptera</taxon>
        <taxon>Paraneoptera</taxon>
        <taxon>Hemiptera</taxon>
        <taxon>Sternorrhyncha</taxon>
        <taxon>Aphidomorpha</taxon>
        <taxon>Aphidoidea</taxon>
        <taxon>Aphididae</taxon>
        <taxon>Aphidini</taxon>
        <taxon>Aphis</taxon>
        <taxon>Aphis</taxon>
    </lineage>
</organism>
<name>A0A6G0TWI9_APHGL</name>
<dbReference type="Pfam" id="PF00472">
    <property type="entry name" value="RF-1"/>
    <property type="match status" value="1"/>
</dbReference>
<dbReference type="OrthoDB" id="2019491at2759"/>
<reference evidence="5 6" key="1">
    <citation type="submission" date="2019-08" db="EMBL/GenBank/DDBJ databases">
        <title>The genome of the soybean aphid Biotype 1, its phylome, world population structure and adaptation to the North American continent.</title>
        <authorList>
            <person name="Giordano R."/>
            <person name="Donthu R.K."/>
            <person name="Hernandez A.G."/>
            <person name="Wright C.L."/>
            <person name="Zimin A.V."/>
        </authorList>
    </citation>
    <scope>NUCLEOTIDE SEQUENCE [LARGE SCALE GENOMIC DNA]</scope>
    <source>
        <tissue evidence="5">Whole aphids</tissue>
    </source>
</reference>
<dbReference type="Gene3D" id="3.30.70.1660">
    <property type="match status" value="1"/>
</dbReference>
<dbReference type="GO" id="GO:0003747">
    <property type="term" value="F:translation release factor activity"/>
    <property type="evidence" value="ECO:0007669"/>
    <property type="project" value="InterPro"/>
</dbReference>
<keyword evidence="3" id="KW-0648">Protein biosynthesis</keyword>
<dbReference type="InterPro" id="IPR045853">
    <property type="entry name" value="Pep_chain_release_fac_I_sf"/>
</dbReference>
<dbReference type="PROSITE" id="PS00745">
    <property type="entry name" value="RF_PROK_I"/>
    <property type="match status" value="1"/>
</dbReference>
<dbReference type="AlphaFoldDB" id="A0A6G0TWI9"/>
<accession>A0A6G0TWI9</accession>
<sequence>MYQLLNSLVPNEEINCQDVMLEITAGVGGQEAMIFTLELFEMYNSFAHYRGWECEVADYCHTEMGGIRHACLMLSGSDCYSLLQHEGGVHRVQRVPKTEKSGRIHTSTVTVAILPQPTELDVVINDRDLIIETKRASGAGGQHVNKTDSAIRMHHKPTGVVVECQTDRSQIKNRKLALQKLRAIIYKKQLEQQQSLTRSARKQQVGSSGRSEKIRTYNFNQDRITDHRLSKIFLKKIKCCSTNVELKIIWLSLKHNCKKYFWCNKNNYKLLLLYIKPQIKLLNLYNSVQLKNIRENINSTYSHIKTDSTIQSVTLGCIEQIFVRPWPVTGQDKIFNIEDNFSNNIYQYINLRSTFSGIFEVSVNKSTTRSQDFGRVRLILTYFNAFSPSILKYLNCNYFLHLLGNLELNTTITISLCTNRLRIWLEPETPSTENLNERPTIIHALLAIQLIVSYVVSAIEKKNIF</sequence>
<evidence type="ECO:0000313" key="6">
    <source>
        <dbReference type="Proteomes" id="UP000475862"/>
    </source>
</evidence>
<dbReference type="PANTHER" id="PTHR43804:SF7">
    <property type="entry name" value="LD18447P"/>
    <property type="match status" value="1"/>
</dbReference>
<keyword evidence="2" id="KW-0488">Methylation</keyword>
<comment type="caution">
    <text evidence="5">The sequence shown here is derived from an EMBL/GenBank/DDBJ whole genome shotgun (WGS) entry which is preliminary data.</text>
</comment>
<dbReference type="FunFam" id="3.30.160.20:FF:000004">
    <property type="entry name" value="Peptide chain release factor 1"/>
    <property type="match status" value="1"/>
</dbReference>
<evidence type="ECO:0000256" key="2">
    <source>
        <dbReference type="ARBA" id="ARBA00022481"/>
    </source>
</evidence>
<evidence type="ECO:0000313" key="5">
    <source>
        <dbReference type="EMBL" id="KAE9538913.1"/>
    </source>
</evidence>
<dbReference type="Proteomes" id="UP000475862">
    <property type="component" value="Unassembled WGS sequence"/>
</dbReference>
<dbReference type="Pfam" id="PF03462">
    <property type="entry name" value="PCRF"/>
    <property type="match status" value="1"/>
</dbReference>
<dbReference type="InterPro" id="IPR005139">
    <property type="entry name" value="PCRF"/>
</dbReference>
<dbReference type="GO" id="GO:0005737">
    <property type="term" value="C:cytoplasm"/>
    <property type="evidence" value="ECO:0007669"/>
    <property type="project" value="UniProtKB-ARBA"/>
</dbReference>
<dbReference type="InterPro" id="IPR050057">
    <property type="entry name" value="Prokaryotic/Mito_RF"/>
</dbReference>